<keyword evidence="1" id="KW-1133">Transmembrane helix</keyword>
<evidence type="ECO:0000256" key="1">
    <source>
        <dbReference type="SAM" id="Phobius"/>
    </source>
</evidence>
<accession>A0AAN6P205</accession>
<dbReference type="AlphaFoldDB" id="A0AAN6P205"/>
<evidence type="ECO:0000313" key="2">
    <source>
        <dbReference type="EMBL" id="KAK3956160.1"/>
    </source>
</evidence>
<dbReference type="EMBL" id="MU859068">
    <property type="protein sequence ID" value="KAK3956160.1"/>
    <property type="molecule type" value="Genomic_DNA"/>
</dbReference>
<sequence length="160" mass="17688">MAWIWTNNGNFAFLGGLLPRVSYACMGRYLVNISFMFLPFVISARLSFLFFPSVSFSLLIFSPGPLNLLIHPDITSLSHETGPALPGPLSSRCRFVSHQRLGERLQAGSSRSETVILDDINSVTCIANDDDLRSLAPSLDGPIGIFRSQYTTTHFTSCRQ</sequence>
<name>A0AAN6P205_9PEZI</name>
<reference evidence="2" key="2">
    <citation type="submission" date="2023-06" db="EMBL/GenBank/DDBJ databases">
        <authorList>
            <consortium name="Lawrence Berkeley National Laboratory"/>
            <person name="Mondo S.J."/>
            <person name="Hensen N."/>
            <person name="Bonometti L."/>
            <person name="Westerberg I."/>
            <person name="Brannstrom I.O."/>
            <person name="Guillou S."/>
            <person name="Cros-Aarteil S."/>
            <person name="Calhoun S."/>
            <person name="Haridas S."/>
            <person name="Kuo A."/>
            <person name="Pangilinan J."/>
            <person name="Riley R."/>
            <person name="Labutti K."/>
            <person name="Andreopoulos B."/>
            <person name="Lipzen A."/>
            <person name="Chen C."/>
            <person name="Yanf M."/>
            <person name="Daum C."/>
            <person name="Ng V."/>
            <person name="Clum A."/>
            <person name="Steindorff A."/>
            <person name="Ohm R."/>
            <person name="Martin F."/>
            <person name="Silar P."/>
            <person name="Natvig D."/>
            <person name="Lalanne C."/>
            <person name="Gautier V."/>
            <person name="Ament-Velasquez S.L."/>
            <person name="Kruys A."/>
            <person name="Hutchinson M.I."/>
            <person name="Powell A.J."/>
            <person name="Barry K."/>
            <person name="Miller A.N."/>
            <person name="Grigoriev I.V."/>
            <person name="Debuchy R."/>
            <person name="Gladieux P."/>
            <person name="Thoren M.H."/>
            <person name="Johannesson H."/>
        </authorList>
    </citation>
    <scope>NUCLEOTIDE SEQUENCE</scope>
    <source>
        <strain evidence="2">CBS 626.80</strain>
    </source>
</reference>
<keyword evidence="3" id="KW-1185">Reference proteome</keyword>
<keyword evidence="1" id="KW-0472">Membrane</keyword>
<keyword evidence="1" id="KW-0812">Transmembrane</keyword>
<feature type="transmembrane region" description="Helical" evidence="1">
    <location>
        <begin position="40"/>
        <end position="61"/>
    </location>
</feature>
<proteinExistence type="predicted"/>
<gene>
    <name evidence="2" type="ORF">QBC32DRAFT_156138</name>
</gene>
<protein>
    <submittedName>
        <fullName evidence="2">Uncharacterized protein</fullName>
    </submittedName>
</protein>
<organism evidence="2 3">
    <name type="scientific">Pseudoneurospora amorphoporcata</name>
    <dbReference type="NCBI Taxonomy" id="241081"/>
    <lineage>
        <taxon>Eukaryota</taxon>
        <taxon>Fungi</taxon>
        <taxon>Dikarya</taxon>
        <taxon>Ascomycota</taxon>
        <taxon>Pezizomycotina</taxon>
        <taxon>Sordariomycetes</taxon>
        <taxon>Sordariomycetidae</taxon>
        <taxon>Sordariales</taxon>
        <taxon>Sordariaceae</taxon>
        <taxon>Pseudoneurospora</taxon>
    </lineage>
</organism>
<reference evidence="2" key="1">
    <citation type="journal article" date="2023" name="Mol. Phylogenet. Evol.">
        <title>Genome-scale phylogeny and comparative genomics of the fungal order Sordariales.</title>
        <authorList>
            <person name="Hensen N."/>
            <person name="Bonometti L."/>
            <person name="Westerberg I."/>
            <person name="Brannstrom I.O."/>
            <person name="Guillou S."/>
            <person name="Cros-Aarteil S."/>
            <person name="Calhoun S."/>
            <person name="Haridas S."/>
            <person name="Kuo A."/>
            <person name="Mondo S."/>
            <person name="Pangilinan J."/>
            <person name="Riley R."/>
            <person name="LaButti K."/>
            <person name="Andreopoulos B."/>
            <person name="Lipzen A."/>
            <person name="Chen C."/>
            <person name="Yan M."/>
            <person name="Daum C."/>
            <person name="Ng V."/>
            <person name="Clum A."/>
            <person name="Steindorff A."/>
            <person name="Ohm R.A."/>
            <person name="Martin F."/>
            <person name="Silar P."/>
            <person name="Natvig D.O."/>
            <person name="Lalanne C."/>
            <person name="Gautier V."/>
            <person name="Ament-Velasquez S.L."/>
            <person name="Kruys A."/>
            <person name="Hutchinson M.I."/>
            <person name="Powell A.J."/>
            <person name="Barry K."/>
            <person name="Miller A.N."/>
            <person name="Grigoriev I.V."/>
            <person name="Debuchy R."/>
            <person name="Gladieux P."/>
            <person name="Hiltunen Thoren M."/>
            <person name="Johannesson H."/>
        </authorList>
    </citation>
    <scope>NUCLEOTIDE SEQUENCE</scope>
    <source>
        <strain evidence="2">CBS 626.80</strain>
    </source>
</reference>
<dbReference type="Proteomes" id="UP001303222">
    <property type="component" value="Unassembled WGS sequence"/>
</dbReference>
<evidence type="ECO:0000313" key="3">
    <source>
        <dbReference type="Proteomes" id="UP001303222"/>
    </source>
</evidence>
<comment type="caution">
    <text evidence="2">The sequence shown here is derived from an EMBL/GenBank/DDBJ whole genome shotgun (WGS) entry which is preliminary data.</text>
</comment>